<keyword evidence="8" id="KW-1185">Reference proteome</keyword>
<feature type="transmembrane region" description="Helical" evidence="6">
    <location>
        <begin position="199"/>
        <end position="221"/>
    </location>
</feature>
<evidence type="ECO:0000256" key="1">
    <source>
        <dbReference type="ARBA" id="ARBA00004141"/>
    </source>
</evidence>
<comment type="similarity">
    <text evidence="5">Belongs to the ZIP transporter (TC 2.A.5) family. KE4/Catsup subfamily.</text>
</comment>
<dbReference type="EMBL" id="JAWJWF010000047">
    <property type="protein sequence ID" value="KAK6622250.1"/>
    <property type="molecule type" value="Genomic_DNA"/>
</dbReference>
<comment type="caution">
    <text evidence="7">The sequence shown here is derived from an EMBL/GenBank/DDBJ whole genome shotgun (WGS) entry which is preliminary data.</text>
</comment>
<comment type="subcellular location">
    <subcellularLocation>
        <location evidence="1">Membrane</location>
        <topology evidence="1">Multi-pass membrane protein</topology>
    </subcellularLocation>
</comment>
<dbReference type="Proteomes" id="UP001359485">
    <property type="component" value="Unassembled WGS sequence"/>
</dbReference>
<dbReference type="PANTHER" id="PTHR16950:SF16">
    <property type="entry name" value="ZINC TRANSPORTER ZIP13"/>
    <property type="match status" value="1"/>
</dbReference>
<evidence type="ECO:0000256" key="2">
    <source>
        <dbReference type="ARBA" id="ARBA00022692"/>
    </source>
</evidence>
<protein>
    <submittedName>
        <fullName evidence="7">Uncharacterized protein</fullName>
    </submittedName>
</protein>
<feature type="transmembrane region" description="Helical" evidence="6">
    <location>
        <begin position="166"/>
        <end position="187"/>
    </location>
</feature>
<name>A0ABR1ALU7_POLSC</name>
<dbReference type="InterPro" id="IPR003689">
    <property type="entry name" value="ZIP"/>
</dbReference>
<evidence type="ECO:0000256" key="4">
    <source>
        <dbReference type="ARBA" id="ARBA00023136"/>
    </source>
</evidence>
<evidence type="ECO:0000313" key="8">
    <source>
        <dbReference type="Proteomes" id="UP001359485"/>
    </source>
</evidence>
<feature type="transmembrane region" description="Helical" evidence="6">
    <location>
        <begin position="233"/>
        <end position="250"/>
    </location>
</feature>
<keyword evidence="3 6" id="KW-1133">Transmembrane helix</keyword>
<feature type="transmembrane region" description="Helical" evidence="6">
    <location>
        <begin position="12"/>
        <end position="32"/>
    </location>
</feature>
<proteinExistence type="inferred from homology"/>
<evidence type="ECO:0000256" key="6">
    <source>
        <dbReference type="SAM" id="Phobius"/>
    </source>
</evidence>
<reference evidence="7 8" key="1">
    <citation type="submission" date="2023-09" db="EMBL/GenBank/DDBJ databases">
        <title>Genomes of two closely related lineages of the louse Polyplax serrata with different host specificities.</title>
        <authorList>
            <person name="Martinu J."/>
            <person name="Tarabai H."/>
            <person name="Stefka J."/>
            <person name="Hypsa V."/>
        </authorList>
    </citation>
    <scope>NUCLEOTIDE SEQUENCE [LARGE SCALE GENOMIC DNA]</scope>
    <source>
        <strain evidence="7">98ZLc_SE</strain>
    </source>
</reference>
<dbReference type="PANTHER" id="PTHR16950">
    <property type="entry name" value="ZINC TRANSPORTER SLC39A7 HISTIDINE-RICH MEMBRANE PROTEIN KE4"/>
    <property type="match status" value="1"/>
</dbReference>
<sequence>MKNATRMKDGHTHPSLISGLWVLIGMLIFIIVEKLCSSLESEKMVDVPMVGKGKAIRKATSLKDFKSIQDSNKKKTTDSNLINNNNDSMNGKLVSETKGHYHISGYLNLMANSVDNFTHGLAIGGSFSISFKMGLLSTFAILVHELPHEIGDFAILLKSGFSRWDAAKAQICTAFAGIVGSMLAVVYGSSDSLESKTSWILPFTAGGFLHIALVTVLPELVNEESKSESCKQLGSLVFGIGIMAFMIAFFG</sequence>
<gene>
    <name evidence="7" type="ORF">RUM44_002057</name>
</gene>
<dbReference type="Pfam" id="PF02535">
    <property type="entry name" value="Zip"/>
    <property type="match status" value="1"/>
</dbReference>
<keyword evidence="4 6" id="KW-0472">Membrane</keyword>
<evidence type="ECO:0000313" key="7">
    <source>
        <dbReference type="EMBL" id="KAK6622250.1"/>
    </source>
</evidence>
<organism evidence="7 8">
    <name type="scientific">Polyplax serrata</name>
    <name type="common">Common mouse louse</name>
    <dbReference type="NCBI Taxonomy" id="468196"/>
    <lineage>
        <taxon>Eukaryota</taxon>
        <taxon>Metazoa</taxon>
        <taxon>Ecdysozoa</taxon>
        <taxon>Arthropoda</taxon>
        <taxon>Hexapoda</taxon>
        <taxon>Insecta</taxon>
        <taxon>Pterygota</taxon>
        <taxon>Neoptera</taxon>
        <taxon>Paraneoptera</taxon>
        <taxon>Psocodea</taxon>
        <taxon>Troctomorpha</taxon>
        <taxon>Phthiraptera</taxon>
        <taxon>Anoplura</taxon>
        <taxon>Polyplacidae</taxon>
        <taxon>Polyplax</taxon>
    </lineage>
</organism>
<keyword evidence="2 6" id="KW-0812">Transmembrane</keyword>
<accession>A0ABR1ALU7</accession>
<evidence type="ECO:0000256" key="3">
    <source>
        <dbReference type="ARBA" id="ARBA00022989"/>
    </source>
</evidence>
<evidence type="ECO:0000256" key="5">
    <source>
        <dbReference type="ARBA" id="ARBA00038485"/>
    </source>
</evidence>